<organism evidence="1">
    <name type="scientific">Siphoviridae sp. ctcx61</name>
    <dbReference type="NCBI Taxonomy" id="2825575"/>
    <lineage>
        <taxon>Viruses</taxon>
        <taxon>Duplodnaviria</taxon>
        <taxon>Heunggongvirae</taxon>
        <taxon>Uroviricota</taxon>
        <taxon>Caudoviricetes</taxon>
    </lineage>
</organism>
<dbReference type="SUPFAM" id="SSF101386">
    <property type="entry name" value="all-alpha NTP pyrophosphatases"/>
    <property type="match status" value="1"/>
</dbReference>
<proteinExistence type="predicted"/>
<dbReference type="Pfam" id="PF01503">
    <property type="entry name" value="PRA-PH"/>
    <property type="match status" value="1"/>
</dbReference>
<name>A0A8S5TWI2_9CAUD</name>
<accession>A0A8S5TWI2</accession>
<sequence length="82" mass="9601">MNRIHNLEIYKKLSAVDMYNKLDEEVKEVAGAILMNDRENLTEELLDVIQCCYGIAFTKGINLEEHIKEHNEKLLNRGHKFI</sequence>
<evidence type="ECO:0000313" key="1">
    <source>
        <dbReference type="EMBL" id="DAF86566.1"/>
    </source>
</evidence>
<protein>
    <submittedName>
        <fullName evidence="1">NTP-PPase-like protein</fullName>
    </submittedName>
</protein>
<dbReference type="Gene3D" id="1.10.287.1080">
    <property type="entry name" value="MazG-like"/>
    <property type="match status" value="1"/>
</dbReference>
<dbReference type="EMBL" id="BK015949">
    <property type="protein sequence ID" value="DAF86566.1"/>
    <property type="molecule type" value="Genomic_DNA"/>
</dbReference>
<dbReference type="InterPro" id="IPR021130">
    <property type="entry name" value="PRib-ATP_PPHydrolase-like"/>
</dbReference>
<reference evidence="1" key="1">
    <citation type="journal article" date="2021" name="Proc. Natl. Acad. Sci. U.S.A.">
        <title>A Catalog of Tens of Thousands of Viruses from Human Metagenomes Reveals Hidden Associations with Chronic Diseases.</title>
        <authorList>
            <person name="Tisza M.J."/>
            <person name="Buck C.B."/>
        </authorList>
    </citation>
    <scope>NUCLEOTIDE SEQUENCE</scope>
    <source>
        <strain evidence="1">Ctcx61</strain>
    </source>
</reference>